<dbReference type="PRINTS" id="PR00419">
    <property type="entry name" value="ADXRDTASE"/>
</dbReference>
<organism evidence="7 8">
    <name type="scientific">Demequina lutea</name>
    <dbReference type="NCBI Taxonomy" id="431489"/>
    <lineage>
        <taxon>Bacteria</taxon>
        <taxon>Bacillati</taxon>
        <taxon>Actinomycetota</taxon>
        <taxon>Actinomycetes</taxon>
        <taxon>Micrococcales</taxon>
        <taxon>Demequinaceae</taxon>
        <taxon>Demequina</taxon>
    </lineage>
</organism>
<evidence type="ECO:0000313" key="8">
    <source>
        <dbReference type="Proteomes" id="UP000547973"/>
    </source>
</evidence>
<dbReference type="InterPro" id="IPR009051">
    <property type="entry name" value="Helical_ferredxn"/>
</dbReference>
<dbReference type="GO" id="GO:0004355">
    <property type="term" value="F:glutamate synthase (NADPH) activity"/>
    <property type="evidence" value="ECO:0007669"/>
    <property type="project" value="UniProtKB-EC"/>
</dbReference>
<sequence>MADFRGFLKHRERELPPPRPVPVRLLDWKYVRDELAADPEALNRQASRCMDCGVPFCHQGCPLGNLIPEWNDLVHRGQWEDALDRLHATNNFPEFTGRICPAPCESSCVLGINQPAVTIKNIEVSIIDEGFRRGLVKPLEPSRQTGRTVAVVGSGPSGLAAAQQLTRAGHTVAVYERDIRIGGLMRNGVPDFKMEKIHIDRRVEQMEAEGTRFRTGVEIGKDVTWDDLRARFDAVLIATGSTVPRDLPVPGRRYRGIHFAMPYLTQGNKVAAGDTVERQITAKDKHVIIIGGGDTGSDCLGTALRQGAKSVTTLAIGVKPPEARDARSQPWPTHPMLFDISSSHEEGGERRFLASTIEFLADEDEQVTTIRLAQTQIMPDGSRGPAPGSEQEIPADLVLISMGFTGPERGTLSQLEHIGFTPRGTVARNDSFATAVDGVFVAGDAGRGQSLVVWAIAEGRAAAAAIDTYLTGSTELPAPVTARTVSLRA</sequence>
<keyword evidence="3" id="KW-0314">Glutamate biosynthesis</keyword>
<dbReference type="Gene3D" id="3.50.50.60">
    <property type="entry name" value="FAD/NAD(P)-binding domain"/>
    <property type="match status" value="1"/>
</dbReference>
<feature type="domain" description="Dihydroprymidine dehydrogenase" evidence="6">
    <location>
        <begin position="37"/>
        <end position="131"/>
    </location>
</feature>
<dbReference type="InterPro" id="IPR036188">
    <property type="entry name" value="FAD/NAD-bd_sf"/>
</dbReference>
<evidence type="ECO:0000259" key="6">
    <source>
        <dbReference type="Pfam" id="PF14691"/>
    </source>
</evidence>
<dbReference type="GO" id="GO:0006537">
    <property type="term" value="P:glutamate biosynthetic process"/>
    <property type="evidence" value="ECO:0007669"/>
    <property type="project" value="UniProtKB-KW"/>
</dbReference>
<dbReference type="PANTHER" id="PTHR43100:SF1">
    <property type="entry name" value="GLUTAMATE SYNTHASE [NADPH] SMALL CHAIN"/>
    <property type="match status" value="1"/>
</dbReference>
<dbReference type="GO" id="GO:0051536">
    <property type="term" value="F:iron-sulfur cluster binding"/>
    <property type="evidence" value="ECO:0007669"/>
    <property type="project" value="InterPro"/>
</dbReference>
<dbReference type="PANTHER" id="PTHR43100">
    <property type="entry name" value="GLUTAMATE SYNTHASE [NADPH] SMALL CHAIN"/>
    <property type="match status" value="1"/>
</dbReference>
<keyword evidence="2 7" id="KW-0560">Oxidoreductase</keyword>
<keyword evidence="1" id="KW-0028">Amino-acid biosynthesis</keyword>
<dbReference type="Gene3D" id="3.40.50.720">
    <property type="entry name" value="NAD(P)-binding Rossmann-like Domain"/>
    <property type="match status" value="1"/>
</dbReference>
<dbReference type="AlphaFoldDB" id="A0A7Y9ZA02"/>
<dbReference type="NCBIfam" id="TIGR01317">
    <property type="entry name" value="GOGAT_sm_gam"/>
    <property type="match status" value="1"/>
</dbReference>
<dbReference type="RefSeq" id="WP_179397932.1">
    <property type="nucleotide sequence ID" value="NZ_JACBZO010000001.1"/>
</dbReference>
<dbReference type="EC" id="1.4.1.14" evidence="7"/>
<accession>A0A7Y9ZA02</accession>
<dbReference type="InterPro" id="IPR028261">
    <property type="entry name" value="DPD_II"/>
</dbReference>
<dbReference type="InterPro" id="IPR023753">
    <property type="entry name" value="FAD/NAD-binding_dom"/>
</dbReference>
<dbReference type="Pfam" id="PF07992">
    <property type="entry name" value="Pyr_redox_2"/>
    <property type="match status" value="2"/>
</dbReference>
<dbReference type="EMBL" id="JACBZO010000001">
    <property type="protein sequence ID" value="NYI41557.1"/>
    <property type="molecule type" value="Genomic_DNA"/>
</dbReference>
<reference evidence="7 8" key="1">
    <citation type="submission" date="2020-07" db="EMBL/GenBank/DDBJ databases">
        <title>Sequencing the genomes of 1000 actinobacteria strains.</title>
        <authorList>
            <person name="Klenk H.-P."/>
        </authorList>
    </citation>
    <scope>NUCLEOTIDE SEQUENCE [LARGE SCALE GENOMIC DNA]</scope>
    <source>
        <strain evidence="7 8">DSM 19970</strain>
    </source>
</reference>
<dbReference type="InterPro" id="IPR051394">
    <property type="entry name" value="Glutamate_Synthase"/>
</dbReference>
<dbReference type="GO" id="GO:0016639">
    <property type="term" value="F:oxidoreductase activity, acting on the CH-NH2 group of donors, NAD or NADP as acceptor"/>
    <property type="evidence" value="ECO:0007669"/>
    <property type="project" value="InterPro"/>
</dbReference>
<evidence type="ECO:0000256" key="1">
    <source>
        <dbReference type="ARBA" id="ARBA00022605"/>
    </source>
</evidence>
<dbReference type="EC" id="1.4.1.13" evidence="7"/>
<feature type="domain" description="FAD/NAD(P)-binding" evidence="5">
    <location>
        <begin position="148"/>
        <end position="315"/>
    </location>
</feature>
<evidence type="ECO:0000256" key="3">
    <source>
        <dbReference type="ARBA" id="ARBA00023164"/>
    </source>
</evidence>
<dbReference type="SUPFAM" id="SSF46548">
    <property type="entry name" value="alpha-helical ferredoxin"/>
    <property type="match status" value="1"/>
</dbReference>
<comment type="pathway">
    <text evidence="4">Amino-acid biosynthesis.</text>
</comment>
<dbReference type="InterPro" id="IPR006005">
    <property type="entry name" value="Glut_synth_ssu1"/>
</dbReference>
<dbReference type="GO" id="GO:0016040">
    <property type="term" value="F:glutamate synthase (NADH) activity"/>
    <property type="evidence" value="ECO:0007669"/>
    <property type="project" value="UniProtKB-EC"/>
</dbReference>
<dbReference type="SUPFAM" id="SSF51971">
    <property type="entry name" value="Nucleotide-binding domain"/>
    <property type="match status" value="2"/>
</dbReference>
<name>A0A7Y9ZA02_9MICO</name>
<keyword evidence="8" id="KW-1185">Reference proteome</keyword>
<proteinExistence type="predicted"/>
<dbReference type="Proteomes" id="UP000547973">
    <property type="component" value="Unassembled WGS sequence"/>
</dbReference>
<dbReference type="Pfam" id="PF14691">
    <property type="entry name" value="Fer4_20"/>
    <property type="match status" value="1"/>
</dbReference>
<gene>
    <name evidence="7" type="ORF">BKA03_001676</name>
</gene>
<evidence type="ECO:0000256" key="2">
    <source>
        <dbReference type="ARBA" id="ARBA00023002"/>
    </source>
</evidence>
<comment type="caution">
    <text evidence="7">The sequence shown here is derived from an EMBL/GenBank/DDBJ whole genome shotgun (WGS) entry which is preliminary data.</text>
</comment>
<evidence type="ECO:0000313" key="7">
    <source>
        <dbReference type="EMBL" id="NYI41557.1"/>
    </source>
</evidence>
<evidence type="ECO:0000256" key="4">
    <source>
        <dbReference type="ARBA" id="ARBA00029440"/>
    </source>
</evidence>
<feature type="domain" description="FAD/NAD(P)-binding" evidence="5">
    <location>
        <begin position="387"/>
        <end position="459"/>
    </location>
</feature>
<evidence type="ECO:0000259" key="5">
    <source>
        <dbReference type="Pfam" id="PF07992"/>
    </source>
</evidence>
<dbReference type="Gene3D" id="1.10.1060.10">
    <property type="entry name" value="Alpha-helical ferredoxin"/>
    <property type="match status" value="1"/>
</dbReference>
<protein>
    <submittedName>
        <fullName evidence="7">Glutamate synthase (NADPH/NADH) small chain</fullName>
        <ecNumber evidence="7">1.4.1.13</ecNumber>
        <ecNumber evidence="7">1.4.1.14</ecNumber>
    </submittedName>
</protein>